<comment type="subunit">
    <text evidence="6">The glycine cleavage system is composed of four proteins: P, T, L and H. In this organism, the P 'protein' is a heterodimer of two subunits.</text>
</comment>
<dbReference type="InterPro" id="IPR020581">
    <property type="entry name" value="GDC_P"/>
</dbReference>
<dbReference type="GO" id="GO:0005960">
    <property type="term" value="C:glycine cleavage complex"/>
    <property type="evidence" value="ECO:0007669"/>
    <property type="project" value="TreeGrafter"/>
</dbReference>
<feature type="domain" description="Glycine cleavage system P-protein N-terminal" evidence="7">
    <location>
        <begin position="34"/>
        <end position="299"/>
    </location>
</feature>
<dbReference type="PANTHER" id="PTHR11773:SF1">
    <property type="entry name" value="GLYCINE DEHYDROGENASE (DECARBOXYLATING), MITOCHONDRIAL"/>
    <property type="match status" value="1"/>
</dbReference>
<dbReference type="InterPro" id="IPR049315">
    <property type="entry name" value="GDC-P_N"/>
</dbReference>
<evidence type="ECO:0000259" key="8">
    <source>
        <dbReference type="Pfam" id="PF21478"/>
    </source>
</evidence>
<dbReference type="EC" id="1.4.4.2" evidence="6"/>
<comment type="catalytic activity">
    <reaction evidence="5 6">
        <text>N(6)-[(R)-lipoyl]-L-lysyl-[glycine-cleavage complex H protein] + glycine + H(+) = N(6)-[(R)-S(8)-aminomethyldihydrolipoyl]-L-lysyl-[glycine-cleavage complex H protein] + CO2</text>
        <dbReference type="Rhea" id="RHEA:24304"/>
        <dbReference type="Rhea" id="RHEA-COMP:10494"/>
        <dbReference type="Rhea" id="RHEA-COMP:10495"/>
        <dbReference type="ChEBI" id="CHEBI:15378"/>
        <dbReference type="ChEBI" id="CHEBI:16526"/>
        <dbReference type="ChEBI" id="CHEBI:57305"/>
        <dbReference type="ChEBI" id="CHEBI:83099"/>
        <dbReference type="ChEBI" id="CHEBI:83143"/>
        <dbReference type="EC" id="1.4.4.2"/>
    </reaction>
</comment>
<dbReference type="PANTHER" id="PTHR11773">
    <property type="entry name" value="GLYCINE DEHYDROGENASE, DECARBOXYLATING"/>
    <property type="match status" value="1"/>
</dbReference>
<protein>
    <recommendedName>
        <fullName evidence="6">Probable glycine dehydrogenase (decarboxylating) subunit 2</fullName>
        <ecNumber evidence="6">1.4.4.2</ecNumber>
    </recommendedName>
    <alternativeName>
        <fullName evidence="6">Glycine cleavage system P-protein subunit 2</fullName>
    </alternativeName>
    <alternativeName>
        <fullName evidence="6">Glycine decarboxylase subunit 2</fullName>
    </alternativeName>
    <alternativeName>
        <fullName evidence="6">Glycine dehydrogenase (aminomethyl-transferring) subunit 2</fullName>
    </alternativeName>
</protein>
<dbReference type="GO" id="GO:0004375">
    <property type="term" value="F:glycine dehydrogenase (decarboxylating) activity"/>
    <property type="evidence" value="ECO:0007669"/>
    <property type="project" value="UniProtKB-EC"/>
</dbReference>
<dbReference type="FunFam" id="3.90.1150.10:FF:000014">
    <property type="entry name" value="Probable glycine dehydrogenase (decarboxylating) subunit 2"/>
    <property type="match status" value="1"/>
</dbReference>
<dbReference type="Pfam" id="PF02347">
    <property type="entry name" value="GDC-P"/>
    <property type="match status" value="1"/>
</dbReference>
<dbReference type="Gene3D" id="3.90.1150.10">
    <property type="entry name" value="Aspartate Aminotransferase, domain 1"/>
    <property type="match status" value="1"/>
</dbReference>
<accession>F5L5W8</accession>
<comment type="cofactor">
    <cofactor evidence="1 6">
        <name>pyridoxal 5'-phosphate</name>
        <dbReference type="ChEBI" id="CHEBI:597326"/>
    </cofactor>
</comment>
<dbReference type="Proteomes" id="UP000010716">
    <property type="component" value="Unassembled WGS sequence"/>
</dbReference>
<feature type="modified residue" description="N6-(pyridoxal phosphate)lysine" evidence="6">
    <location>
        <position position="275"/>
    </location>
</feature>
<evidence type="ECO:0000256" key="3">
    <source>
        <dbReference type="ARBA" id="ARBA00022898"/>
    </source>
</evidence>
<dbReference type="eggNOG" id="COG1003">
    <property type="taxonomic scope" value="Bacteria"/>
</dbReference>
<dbReference type="CDD" id="cd00613">
    <property type="entry name" value="GDC-P"/>
    <property type="match status" value="1"/>
</dbReference>
<dbReference type="Pfam" id="PF21478">
    <property type="entry name" value="GcvP2_C"/>
    <property type="match status" value="1"/>
</dbReference>
<dbReference type="InterPro" id="IPR015421">
    <property type="entry name" value="PyrdxlP-dep_Trfase_major"/>
</dbReference>
<feature type="domain" description="Glycine dehydrogenase C-terminal" evidence="8">
    <location>
        <begin position="355"/>
        <end position="456"/>
    </location>
</feature>
<dbReference type="InterPro" id="IPR023012">
    <property type="entry name" value="GcvPB"/>
</dbReference>
<evidence type="ECO:0000313" key="10">
    <source>
        <dbReference type="Proteomes" id="UP000010716"/>
    </source>
</evidence>
<evidence type="ECO:0000256" key="4">
    <source>
        <dbReference type="ARBA" id="ARBA00023002"/>
    </source>
</evidence>
<comment type="similarity">
    <text evidence="6">Belongs to the GcvP family. C-terminal subunit subfamily.</text>
</comment>
<dbReference type="NCBIfam" id="NF003346">
    <property type="entry name" value="PRK04366.1"/>
    <property type="match status" value="1"/>
</dbReference>
<gene>
    <name evidence="6" type="primary">gcvPB</name>
    <name evidence="9" type="ORF">CathTA2_1181</name>
</gene>
<dbReference type="SUPFAM" id="SSF53383">
    <property type="entry name" value="PLP-dependent transferases"/>
    <property type="match status" value="1"/>
</dbReference>
<dbReference type="GO" id="GO:0019464">
    <property type="term" value="P:glycine decarboxylation via glycine cleavage system"/>
    <property type="evidence" value="ECO:0007669"/>
    <property type="project" value="UniProtKB-UniRule"/>
</dbReference>
<dbReference type="InterPro" id="IPR049316">
    <property type="entry name" value="GDC-P_C"/>
</dbReference>
<dbReference type="FunFam" id="3.40.640.10:FF:000034">
    <property type="entry name" value="Probable glycine dehydrogenase (decarboxylating) subunit 2"/>
    <property type="match status" value="1"/>
</dbReference>
<sequence length="491" mass="54733">MVKSGEKALIFEMSQEGRVAYSLPENDVPEVDITEVIPAKFLREKPAELPEVSELQLIRHYTELSRRNHGIDSGFYPLGSCTMKYNPKVHEDVARYPGFARIHPYQPEESVQGALQLMYELQEYLKEITGMDAVTLQPAAGAQGEWTGLMMIRAYHQSRGEGKQRTKVLVPDSAHGTNPASAKMAGFETVTIPSNDKGLVDIEALQQALGSDTAALMLTNPNTLGLFETEIVEIAELVHAAGGLLYYDGANANAILGKARPGDMGFDVVHLNLHKTFTTPHGGGGPGSGPVGVKKELIPFLPVPVLKKEGDRYTFDYDLPHSIGRVKAYYGNFGINVRAYAYIRTMGDEGLRKVSEYAVLNANYMMRKLAPYFDLPYDQHCKHEFVLSGKRQKKQGVRTLDMAKRLLDFGFHPPTIYFPLIVEECLMIEPTETESKETLDEFIDALIQIVKEAEESPEIVQEAPHHTVVRRLDEVTAARKPVVRWYPAAQD</sequence>
<dbReference type="HAMAP" id="MF_00713">
    <property type="entry name" value="GcvPB"/>
    <property type="match status" value="1"/>
</dbReference>
<dbReference type="GO" id="GO:0016594">
    <property type="term" value="F:glycine binding"/>
    <property type="evidence" value="ECO:0007669"/>
    <property type="project" value="TreeGrafter"/>
</dbReference>
<dbReference type="OrthoDB" id="9801272at2"/>
<dbReference type="InterPro" id="IPR015422">
    <property type="entry name" value="PyrdxlP-dep_Trfase_small"/>
</dbReference>
<dbReference type="Gene3D" id="3.40.640.10">
    <property type="entry name" value="Type I PLP-dependent aspartate aminotransferase-like (Major domain)"/>
    <property type="match status" value="1"/>
</dbReference>
<evidence type="ECO:0000259" key="7">
    <source>
        <dbReference type="Pfam" id="PF02347"/>
    </source>
</evidence>
<evidence type="ECO:0000313" key="9">
    <source>
        <dbReference type="EMBL" id="EGL83280.1"/>
    </source>
</evidence>
<dbReference type="GO" id="GO:0005829">
    <property type="term" value="C:cytosol"/>
    <property type="evidence" value="ECO:0007669"/>
    <property type="project" value="TreeGrafter"/>
</dbReference>
<dbReference type="InterPro" id="IPR015424">
    <property type="entry name" value="PyrdxlP-dep_Trfase"/>
</dbReference>
<dbReference type="AlphaFoldDB" id="F5L5W8"/>
<comment type="caution">
    <text evidence="9">The sequence shown here is derived from an EMBL/GenBank/DDBJ whole genome shotgun (WGS) entry which is preliminary data.</text>
</comment>
<reference evidence="9 10" key="1">
    <citation type="journal article" date="2011" name="J. Bacteriol.">
        <title>Draft genome sequence of the thermoalkaliphilic Caldalkalibacillus thermarum strain TA2.A1.</title>
        <authorList>
            <person name="Kalamorz F."/>
            <person name="Keis S."/>
            <person name="McMillan D.G."/>
            <person name="Olsson K."/>
            <person name="Stanton J.A."/>
            <person name="Stockwell P."/>
            <person name="Black M.A."/>
            <person name="Klingeman D.M."/>
            <person name="Land M.L."/>
            <person name="Han C.S."/>
            <person name="Martin S.L."/>
            <person name="Becher S.A."/>
            <person name="Peddie C.J."/>
            <person name="Morgan H.W."/>
            <person name="Matthies D."/>
            <person name="Preiss L."/>
            <person name="Meier T."/>
            <person name="Brown S.D."/>
            <person name="Cook G.M."/>
        </authorList>
    </citation>
    <scope>NUCLEOTIDE SEQUENCE [LARGE SCALE GENOMIC DNA]</scope>
    <source>
        <strain evidence="9 10">TA2.A1</strain>
    </source>
</reference>
<evidence type="ECO:0000256" key="2">
    <source>
        <dbReference type="ARBA" id="ARBA00003788"/>
    </source>
</evidence>
<keyword evidence="3 6" id="KW-0663">Pyridoxal phosphate</keyword>
<dbReference type="RefSeq" id="WP_007504007.1">
    <property type="nucleotide sequence ID" value="NZ_AFCE01000116.1"/>
</dbReference>
<dbReference type="Gene3D" id="6.20.440.10">
    <property type="match status" value="1"/>
</dbReference>
<keyword evidence="4 6" id="KW-0560">Oxidoreductase</keyword>
<dbReference type="EMBL" id="AFCE01000116">
    <property type="protein sequence ID" value="EGL83280.1"/>
    <property type="molecule type" value="Genomic_DNA"/>
</dbReference>
<dbReference type="GO" id="GO:0030170">
    <property type="term" value="F:pyridoxal phosphate binding"/>
    <property type="evidence" value="ECO:0007669"/>
    <property type="project" value="TreeGrafter"/>
</dbReference>
<proteinExistence type="inferred from homology"/>
<evidence type="ECO:0000256" key="5">
    <source>
        <dbReference type="ARBA" id="ARBA00049026"/>
    </source>
</evidence>
<name>F5L5W8_CALTT</name>
<evidence type="ECO:0000256" key="6">
    <source>
        <dbReference type="HAMAP-Rule" id="MF_00713"/>
    </source>
</evidence>
<evidence type="ECO:0000256" key="1">
    <source>
        <dbReference type="ARBA" id="ARBA00001933"/>
    </source>
</evidence>
<comment type="function">
    <text evidence="2 6">The glycine cleavage system catalyzes the degradation of glycine. The P protein binds the alpha-amino group of glycine through its pyridoxal phosphate cofactor; CO(2) is released and the remaining methylamine moiety is then transferred to the lipoamide cofactor of the H protein.</text>
</comment>
<organism evidence="9 10">
    <name type="scientific">Caldalkalibacillus thermarum (strain TA2.A1)</name>
    <dbReference type="NCBI Taxonomy" id="986075"/>
    <lineage>
        <taxon>Bacteria</taxon>
        <taxon>Bacillati</taxon>
        <taxon>Bacillota</taxon>
        <taxon>Bacilli</taxon>
        <taxon>Bacillales</taxon>
        <taxon>Bacillaceae</taxon>
        <taxon>Caldalkalibacillus</taxon>
    </lineage>
</organism>